<comment type="pathway">
    <text evidence="8">Cofactor biosynthesis; NAD(+) biosynthesis; NAD(+) from deamido-NAD(+) (ammonia route): step 1/1.</text>
</comment>
<dbReference type="InterPro" id="IPR014729">
    <property type="entry name" value="Rossmann-like_a/b/a_fold"/>
</dbReference>
<evidence type="ECO:0000313" key="13">
    <source>
        <dbReference type="Proteomes" id="UP000183815"/>
    </source>
</evidence>
<reference evidence="12 13" key="1">
    <citation type="submission" date="2016-08" db="EMBL/GenBank/DDBJ databases">
        <title>New Insights into Marine Group III Euryarchaeota, from dark to light.</title>
        <authorList>
            <person name="Haro-Moreno J.M."/>
            <person name="Rodriguez-Valera F."/>
            <person name="Lopez-Garcia P."/>
            <person name="Moreira D."/>
            <person name="Martin-Cuadrado A.B."/>
        </authorList>
    </citation>
    <scope>NUCLEOTIDE SEQUENCE [LARGE SCALE GENOMIC DNA]</scope>
    <source>
        <strain evidence="12">CG-Bathy1</strain>
    </source>
</reference>
<sequence length="267" mass="29986">MNLPKDTQNIIRSFIKTRILEAEREGVVIGLSGGIDSATVLELVTDALGNEKVVGMIMPDGETESTTMATEHAKALNVETEIIDIQPILSTFIKQTKLFENKSEIGNLKARIRMSLLYAKSNQTNRLVVGTSNKSELLIGYYTKWGDGGADLLPIGDLYKTQVYQLAKEMNVPQNIIERKPTAELWEGQTDEQEIGMKYSELDKILMGLEKKFDDEKIIEKMEVSVEQIKKTKEMIKGTIHKRIFPPVCKIGIRTVGIDWREVIGIA</sequence>
<comment type="subunit">
    <text evidence="8">Homodimer.</text>
</comment>
<dbReference type="SUPFAM" id="SSF52402">
    <property type="entry name" value="Adenine nucleotide alpha hydrolases-like"/>
    <property type="match status" value="1"/>
</dbReference>
<feature type="binding site" description="in other chain" evidence="8">
    <location>
        <position position="144"/>
    </location>
    <ligand>
        <name>deamido-NAD(+)</name>
        <dbReference type="ChEBI" id="CHEBI:58437"/>
        <note>ligand shared between two neighboring subunits</note>
    </ligand>
</feature>
<evidence type="ECO:0000256" key="4">
    <source>
        <dbReference type="ARBA" id="ARBA00022741"/>
    </source>
</evidence>
<feature type="binding site" evidence="8">
    <location>
        <position position="160"/>
    </location>
    <ligand>
        <name>ATP</name>
        <dbReference type="ChEBI" id="CHEBI:30616"/>
    </ligand>
</feature>
<dbReference type="PANTHER" id="PTHR23090">
    <property type="entry name" value="NH 3 /GLUTAMINE-DEPENDENT NAD + SYNTHETASE"/>
    <property type="match status" value="1"/>
</dbReference>
<comment type="catalytic activity">
    <reaction evidence="8 10">
        <text>deamido-NAD(+) + NH4(+) + ATP = AMP + diphosphate + NAD(+) + H(+)</text>
        <dbReference type="Rhea" id="RHEA:21188"/>
        <dbReference type="ChEBI" id="CHEBI:15378"/>
        <dbReference type="ChEBI" id="CHEBI:28938"/>
        <dbReference type="ChEBI" id="CHEBI:30616"/>
        <dbReference type="ChEBI" id="CHEBI:33019"/>
        <dbReference type="ChEBI" id="CHEBI:57540"/>
        <dbReference type="ChEBI" id="CHEBI:58437"/>
        <dbReference type="ChEBI" id="CHEBI:456215"/>
        <dbReference type="EC" id="6.3.1.5"/>
    </reaction>
</comment>
<evidence type="ECO:0000259" key="11">
    <source>
        <dbReference type="Pfam" id="PF02540"/>
    </source>
</evidence>
<dbReference type="NCBIfam" id="TIGR00552">
    <property type="entry name" value="nadE"/>
    <property type="match status" value="1"/>
</dbReference>
<feature type="binding site" description="in other chain" evidence="8">
    <location>
        <position position="111"/>
    </location>
    <ligand>
        <name>deamido-NAD(+)</name>
        <dbReference type="ChEBI" id="CHEBI:58437"/>
        <note>ligand shared between two neighboring subunits</note>
    </ligand>
</feature>
<feature type="binding site" evidence="8">
    <location>
        <position position="151"/>
    </location>
    <ligand>
        <name>deamido-NAD(+)</name>
        <dbReference type="ChEBI" id="CHEBI:58437"/>
        <note>ligand shared between two neighboring subunits</note>
    </ligand>
</feature>
<dbReference type="Proteomes" id="UP000183815">
    <property type="component" value="Unassembled WGS sequence"/>
</dbReference>
<dbReference type="HAMAP" id="MF_00193">
    <property type="entry name" value="NadE_ammonia_dep"/>
    <property type="match status" value="1"/>
</dbReference>
<protein>
    <recommendedName>
        <fullName evidence="8 10">NH(3)-dependent NAD(+) synthetase</fullName>
        <ecNumber evidence="8 10">6.3.1.5</ecNumber>
    </recommendedName>
</protein>
<keyword evidence="3 8" id="KW-0479">Metal-binding</keyword>
<evidence type="ECO:0000256" key="3">
    <source>
        <dbReference type="ARBA" id="ARBA00022723"/>
    </source>
</evidence>
<evidence type="ECO:0000256" key="5">
    <source>
        <dbReference type="ARBA" id="ARBA00022840"/>
    </source>
</evidence>
<comment type="similarity">
    <text evidence="1 8 9">Belongs to the NAD synthetase family.</text>
</comment>
<dbReference type="GO" id="GO:0004359">
    <property type="term" value="F:glutaminase activity"/>
    <property type="evidence" value="ECO:0007669"/>
    <property type="project" value="InterPro"/>
</dbReference>
<evidence type="ECO:0000256" key="1">
    <source>
        <dbReference type="ARBA" id="ARBA00005859"/>
    </source>
</evidence>
<evidence type="ECO:0000256" key="10">
    <source>
        <dbReference type="RuleBase" id="RU003812"/>
    </source>
</evidence>
<dbReference type="NCBIfam" id="NF010587">
    <property type="entry name" value="PRK13980.1"/>
    <property type="match status" value="1"/>
</dbReference>
<feature type="binding site" evidence="8">
    <location>
        <begin position="30"/>
        <end position="37"/>
    </location>
    <ligand>
        <name>ATP</name>
        <dbReference type="ChEBI" id="CHEBI:30616"/>
    </ligand>
</feature>
<evidence type="ECO:0000313" key="12">
    <source>
        <dbReference type="EMBL" id="OIR20378.1"/>
    </source>
</evidence>
<organism evidence="12 13">
    <name type="scientific">Marine Group III euryarchaeote CG-Bathy1</name>
    <dbReference type="NCBI Taxonomy" id="1889001"/>
    <lineage>
        <taxon>Archaea</taxon>
        <taxon>Methanobacteriati</taxon>
        <taxon>Thermoplasmatota</taxon>
        <taxon>Thermoplasmata</taxon>
        <taxon>Candidatus Thermoprofundales</taxon>
    </lineage>
</organism>
<gene>
    <name evidence="8" type="primary">nadE</name>
    <name evidence="12" type="ORF">BEU04_00835</name>
</gene>
<dbReference type="GO" id="GO:0009435">
    <property type="term" value="P:NAD+ biosynthetic process"/>
    <property type="evidence" value="ECO:0007669"/>
    <property type="project" value="UniProtKB-UniRule"/>
</dbReference>
<dbReference type="Gene3D" id="3.40.50.620">
    <property type="entry name" value="HUPs"/>
    <property type="match status" value="1"/>
</dbReference>
<feature type="binding site" evidence="8">
    <location>
        <position position="131"/>
    </location>
    <ligand>
        <name>ATP</name>
        <dbReference type="ChEBI" id="CHEBI:30616"/>
    </ligand>
</feature>
<feature type="domain" description="NAD/GMP synthase" evidence="11">
    <location>
        <begin position="11"/>
        <end position="245"/>
    </location>
</feature>
<dbReference type="FunFam" id="3.40.50.620:FF:000106">
    <property type="entry name" value="Glutamine-dependent NAD(+) synthetase"/>
    <property type="match status" value="1"/>
</dbReference>
<dbReference type="GO" id="GO:0046872">
    <property type="term" value="F:metal ion binding"/>
    <property type="evidence" value="ECO:0007669"/>
    <property type="project" value="UniProtKB-KW"/>
</dbReference>
<proteinExistence type="inferred from homology"/>
<accession>A0A1J5THE9</accession>
<evidence type="ECO:0000256" key="7">
    <source>
        <dbReference type="ARBA" id="ARBA00023027"/>
    </source>
</evidence>
<evidence type="ECO:0000256" key="9">
    <source>
        <dbReference type="RuleBase" id="RU003811"/>
    </source>
</evidence>
<feature type="binding site" evidence="8">
    <location>
        <position position="182"/>
    </location>
    <ligand>
        <name>ATP</name>
        <dbReference type="ChEBI" id="CHEBI:30616"/>
    </ligand>
</feature>
<dbReference type="GO" id="GO:0003952">
    <property type="term" value="F:NAD+ synthase (glutamine-hydrolyzing) activity"/>
    <property type="evidence" value="ECO:0007669"/>
    <property type="project" value="InterPro"/>
</dbReference>
<feature type="binding site" evidence="8">
    <location>
        <position position="136"/>
    </location>
    <ligand>
        <name>Mg(2+)</name>
        <dbReference type="ChEBI" id="CHEBI:18420"/>
    </ligand>
</feature>
<keyword evidence="7 8" id="KW-0520">NAD</keyword>
<dbReference type="AlphaFoldDB" id="A0A1J5THE9"/>
<keyword evidence="6 8" id="KW-0460">Magnesium</keyword>
<evidence type="ECO:0000256" key="6">
    <source>
        <dbReference type="ARBA" id="ARBA00022842"/>
    </source>
</evidence>
<comment type="caution">
    <text evidence="12">The sequence shown here is derived from an EMBL/GenBank/DDBJ whole genome shotgun (WGS) entry which is preliminary data.</text>
</comment>
<dbReference type="InterPro" id="IPR022926">
    <property type="entry name" value="NH(3)-dep_NAD(+)_synth"/>
</dbReference>
<evidence type="ECO:0000256" key="8">
    <source>
        <dbReference type="HAMAP-Rule" id="MF_00193"/>
    </source>
</evidence>
<name>A0A1J5THE9_9ARCH</name>
<dbReference type="UniPathway" id="UPA00253">
    <property type="reaction ID" value="UER00333"/>
</dbReference>
<evidence type="ECO:0000256" key="2">
    <source>
        <dbReference type="ARBA" id="ARBA00022598"/>
    </source>
</evidence>
<dbReference type="EC" id="6.3.1.5" evidence="8 10"/>
<dbReference type="Pfam" id="PF02540">
    <property type="entry name" value="NAD_synthase"/>
    <property type="match status" value="1"/>
</dbReference>
<dbReference type="InterPro" id="IPR022310">
    <property type="entry name" value="NAD/GMP_synthase"/>
</dbReference>
<dbReference type="GO" id="GO:0005524">
    <property type="term" value="F:ATP binding"/>
    <property type="evidence" value="ECO:0007669"/>
    <property type="project" value="UniProtKB-UniRule"/>
</dbReference>
<feature type="binding site" evidence="8">
    <location>
        <position position="36"/>
    </location>
    <ligand>
        <name>Mg(2+)</name>
        <dbReference type="ChEBI" id="CHEBI:18420"/>
    </ligand>
</feature>
<dbReference type="EMBL" id="MIYU01000001">
    <property type="protein sequence ID" value="OIR20378.1"/>
    <property type="molecule type" value="Genomic_DNA"/>
</dbReference>
<dbReference type="InterPro" id="IPR003694">
    <property type="entry name" value="NAD_synthase"/>
</dbReference>
<keyword evidence="2 8" id="KW-0436">Ligase</keyword>
<dbReference type="GO" id="GO:0008795">
    <property type="term" value="F:NAD+ synthase activity"/>
    <property type="evidence" value="ECO:0007669"/>
    <property type="project" value="UniProtKB-UniRule"/>
</dbReference>
<keyword evidence="5 8" id="KW-0067">ATP-binding</keyword>
<comment type="function">
    <text evidence="8">Catalyzes the ATP-dependent amidation of deamido-NAD to form NAD. Uses ammonia as a nitrogen source.</text>
</comment>
<keyword evidence="4 8" id="KW-0547">Nucleotide-binding</keyword>
<dbReference type="GO" id="GO:0005737">
    <property type="term" value="C:cytoplasm"/>
    <property type="evidence" value="ECO:0007669"/>
    <property type="project" value="InterPro"/>
</dbReference>
<dbReference type="PANTHER" id="PTHR23090:SF9">
    <property type="entry name" value="GLUTAMINE-DEPENDENT NAD(+) SYNTHETASE"/>
    <property type="match status" value="1"/>
</dbReference>
<feature type="binding site" description="in other chain" evidence="8">
    <location>
        <begin position="241"/>
        <end position="242"/>
    </location>
    <ligand>
        <name>deamido-NAD(+)</name>
        <dbReference type="ChEBI" id="CHEBI:58437"/>
        <note>ligand shared between two neighboring subunits</note>
    </ligand>
</feature>
<dbReference type="CDD" id="cd00553">
    <property type="entry name" value="NAD_synthase"/>
    <property type="match status" value="1"/>
</dbReference>